<organism evidence="1 2">
    <name type="scientific">Pholiota conissans</name>
    <dbReference type="NCBI Taxonomy" id="109636"/>
    <lineage>
        <taxon>Eukaryota</taxon>
        <taxon>Fungi</taxon>
        <taxon>Dikarya</taxon>
        <taxon>Basidiomycota</taxon>
        <taxon>Agaricomycotina</taxon>
        <taxon>Agaricomycetes</taxon>
        <taxon>Agaricomycetidae</taxon>
        <taxon>Agaricales</taxon>
        <taxon>Agaricineae</taxon>
        <taxon>Strophariaceae</taxon>
        <taxon>Pholiota</taxon>
    </lineage>
</organism>
<accession>A0A9P5YYV9</accession>
<dbReference type="AlphaFoldDB" id="A0A9P5YYV9"/>
<evidence type="ECO:0000313" key="1">
    <source>
        <dbReference type="EMBL" id="KAF9477195.1"/>
    </source>
</evidence>
<keyword evidence="2" id="KW-1185">Reference proteome</keyword>
<protein>
    <submittedName>
        <fullName evidence="1">Uncharacterized protein</fullName>
    </submittedName>
</protein>
<name>A0A9P5YYV9_9AGAR</name>
<sequence>MVKNVVETLNAMRDWFAKPLRNFQGAFRLANEVSTILDEMERGLHKGNTAANQTESLTVIKLDHLRRQLMLLHKKCISVTFPVVIVTWTDKFRILRLYAFRNQGKIEDLIKLLEDDVDRCLRQLFLVKKLLNNSCFYNGTVMNVHLGFVPSPPLSS</sequence>
<gene>
    <name evidence="1" type="ORF">BDN70DRAFT_896739</name>
</gene>
<reference evidence="1" key="1">
    <citation type="submission" date="2020-11" db="EMBL/GenBank/DDBJ databases">
        <authorList>
            <consortium name="DOE Joint Genome Institute"/>
            <person name="Ahrendt S."/>
            <person name="Riley R."/>
            <person name="Andreopoulos W."/>
            <person name="Labutti K."/>
            <person name="Pangilinan J."/>
            <person name="Ruiz-Duenas F.J."/>
            <person name="Barrasa J.M."/>
            <person name="Sanchez-Garcia M."/>
            <person name="Camarero S."/>
            <person name="Miyauchi S."/>
            <person name="Serrano A."/>
            <person name="Linde D."/>
            <person name="Babiker R."/>
            <person name="Drula E."/>
            <person name="Ayuso-Fernandez I."/>
            <person name="Pacheco R."/>
            <person name="Padilla G."/>
            <person name="Ferreira P."/>
            <person name="Barriuso J."/>
            <person name="Kellner H."/>
            <person name="Castanera R."/>
            <person name="Alfaro M."/>
            <person name="Ramirez L."/>
            <person name="Pisabarro A.G."/>
            <person name="Kuo A."/>
            <person name="Tritt A."/>
            <person name="Lipzen A."/>
            <person name="He G."/>
            <person name="Yan M."/>
            <person name="Ng V."/>
            <person name="Cullen D."/>
            <person name="Martin F."/>
            <person name="Rosso M.-N."/>
            <person name="Henrissat B."/>
            <person name="Hibbett D."/>
            <person name="Martinez A.T."/>
            <person name="Grigoriev I.V."/>
        </authorList>
    </citation>
    <scope>NUCLEOTIDE SEQUENCE</scope>
    <source>
        <strain evidence="1">CIRM-BRFM 674</strain>
    </source>
</reference>
<comment type="caution">
    <text evidence="1">The sequence shown here is derived from an EMBL/GenBank/DDBJ whole genome shotgun (WGS) entry which is preliminary data.</text>
</comment>
<dbReference type="Proteomes" id="UP000807469">
    <property type="component" value="Unassembled WGS sequence"/>
</dbReference>
<dbReference type="EMBL" id="MU155269">
    <property type="protein sequence ID" value="KAF9477195.1"/>
    <property type="molecule type" value="Genomic_DNA"/>
</dbReference>
<evidence type="ECO:0000313" key="2">
    <source>
        <dbReference type="Proteomes" id="UP000807469"/>
    </source>
</evidence>
<proteinExistence type="predicted"/>